<dbReference type="Pfam" id="PF04542">
    <property type="entry name" value="Sigma70_r2"/>
    <property type="match status" value="1"/>
</dbReference>
<name>A0A934VPW9_9BACT</name>
<dbReference type="AlphaFoldDB" id="A0A934VPW9"/>
<keyword evidence="8" id="KW-1185">Reference proteome</keyword>
<evidence type="ECO:0000259" key="5">
    <source>
        <dbReference type="Pfam" id="PF04542"/>
    </source>
</evidence>
<feature type="domain" description="RNA polymerase sigma factor 70 region 4 type 2" evidence="6">
    <location>
        <begin position="112"/>
        <end position="164"/>
    </location>
</feature>
<evidence type="ECO:0000256" key="1">
    <source>
        <dbReference type="ARBA" id="ARBA00010641"/>
    </source>
</evidence>
<sequence>MAEEDPIDDYELYVKLFTQHESQLRNFARGLVPTWHDADEIVQEVALTAWKKFDQFEVGTSFIKWVCVIARFKALSYRRKMARDRLSFGENLIELMADESIDELDQRQNEYEALELCLKNLPERQRIWVKLAYTPGITTAEVAERAGVKAGTFYMRLNRIRKALLQCITARLKGEGLA</sequence>
<evidence type="ECO:0000256" key="2">
    <source>
        <dbReference type="ARBA" id="ARBA00023015"/>
    </source>
</evidence>
<organism evidence="7 8">
    <name type="scientific">Pelagicoccus mobilis</name>
    <dbReference type="NCBI Taxonomy" id="415221"/>
    <lineage>
        <taxon>Bacteria</taxon>
        <taxon>Pseudomonadati</taxon>
        <taxon>Verrucomicrobiota</taxon>
        <taxon>Opitutia</taxon>
        <taxon>Puniceicoccales</taxon>
        <taxon>Pelagicoccaceae</taxon>
        <taxon>Pelagicoccus</taxon>
    </lineage>
</organism>
<dbReference type="NCBIfam" id="TIGR02937">
    <property type="entry name" value="sigma70-ECF"/>
    <property type="match status" value="1"/>
</dbReference>
<dbReference type="NCBIfam" id="TIGR02989">
    <property type="entry name" value="Sig-70_gvs1"/>
    <property type="match status" value="1"/>
</dbReference>
<keyword evidence="4" id="KW-0804">Transcription</keyword>
<reference evidence="7" key="1">
    <citation type="submission" date="2021-01" db="EMBL/GenBank/DDBJ databases">
        <title>Modified the classification status of verrucomicrobia.</title>
        <authorList>
            <person name="Feng X."/>
        </authorList>
    </citation>
    <scope>NUCLEOTIDE SEQUENCE</scope>
    <source>
        <strain evidence="7">KCTC 13126</strain>
    </source>
</reference>
<dbReference type="Gene3D" id="1.10.1740.10">
    <property type="match status" value="1"/>
</dbReference>
<dbReference type="GO" id="GO:0003677">
    <property type="term" value="F:DNA binding"/>
    <property type="evidence" value="ECO:0007669"/>
    <property type="project" value="InterPro"/>
</dbReference>
<dbReference type="EMBL" id="JAENIL010000005">
    <property type="protein sequence ID" value="MBK1875963.1"/>
    <property type="molecule type" value="Genomic_DNA"/>
</dbReference>
<evidence type="ECO:0000256" key="3">
    <source>
        <dbReference type="ARBA" id="ARBA00023082"/>
    </source>
</evidence>
<feature type="domain" description="RNA polymerase sigma-70 region 2" evidence="5">
    <location>
        <begin position="16"/>
        <end position="82"/>
    </location>
</feature>
<comment type="similarity">
    <text evidence="1">Belongs to the sigma-70 factor family. ECF subfamily.</text>
</comment>
<dbReference type="InterPro" id="IPR036388">
    <property type="entry name" value="WH-like_DNA-bd_sf"/>
</dbReference>
<dbReference type="Pfam" id="PF08281">
    <property type="entry name" value="Sigma70_r4_2"/>
    <property type="match status" value="1"/>
</dbReference>
<dbReference type="PANTHER" id="PTHR43133:SF51">
    <property type="entry name" value="RNA POLYMERASE SIGMA FACTOR"/>
    <property type="match status" value="1"/>
</dbReference>
<dbReference type="InterPro" id="IPR014284">
    <property type="entry name" value="RNA_pol_sigma-70_dom"/>
</dbReference>
<dbReference type="PANTHER" id="PTHR43133">
    <property type="entry name" value="RNA POLYMERASE ECF-TYPE SIGMA FACTO"/>
    <property type="match status" value="1"/>
</dbReference>
<dbReference type="RefSeq" id="WP_200354179.1">
    <property type="nucleotide sequence ID" value="NZ_JAENIL010000005.1"/>
</dbReference>
<dbReference type="InterPro" id="IPR013249">
    <property type="entry name" value="RNA_pol_sigma70_r4_t2"/>
</dbReference>
<comment type="caution">
    <text evidence="7">The sequence shown here is derived from an EMBL/GenBank/DDBJ whole genome shotgun (WGS) entry which is preliminary data.</text>
</comment>
<evidence type="ECO:0000313" key="7">
    <source>
        <dbReference type="EMBL" id="MBK1875963.1"/>
    </source>
</evidence>
<dbReference type="SUPFAM" id="SSF88946">
    <property type="entry name" value="Sigma2 domain of RNA polymerase sigma factors"/>
    <property type="match status" value="1"/>
</dbReference>
<dbReference type="InterPro" id="IPR039425">
    <property type="entry name" value="RNA_pol_sigma-70-like"/>
</dbReference>
<keyword evidence="3" id="KW-0731">Sigma factor</keyword>
<dbReference type="Proteomes" id="UP000617628">
    <property type="component" value="Unassembled WGS sequence"/>
</dbReference>
<dbReference type="Gene3D" id="1.10.10.10">
    <property type="entry name" value="Winged helix-like DNA-binding domain superfamily/Winged helix DNA-binding domain"/>
    <property type="match status" value="1"/>
</dbReference>
<dbReference type="InterPro" id="IPR013324">
    <property type="entry name" value="RNA_pol_sigma_r3/r4-like"/>
</dbReference>
<protein>
    <submittedName>
        <fullName evidence="7">Sigma-70 family RNA polymerase sigma factor</fullName>
    </submittedName>
</protein>
<dbReference type="GO" id="GO:0006352">
    <property type="term" value="P:DNA-templated transcription initiation"/>
    <property type="evidence" value="ECO:0007669"/>
    <property type="project" value="InterPro"/>
</dbReference>
<keyword evidence="2" id="KW-0805">Transcription regulation</keyword>
<dbReference type="InterPro" id="IPR013325">
    <property type="entry name" value="RNA_pol_sigma_r2"/>
</dbReference>
<accession>A0A934VPW9</accession>
<dbReference type="SUPFAM" id="SSF88659">
    <property type="entry name" value="Sigma3 and sigma4 domains of RNA polymerase sigma factors"/>
    <property type="match status" value="1"/>
</dbReference>
<evidence type="ECO:0000256" key="4">
    <source>
        <dbReference type="ARBA" id="ARBA00023163"/>
    </source>
</evidence>
<proteinExistence type="inferred from homology"/>
<dbReference type="InterPro" id="IPR007627">
    <property type="entry name" value="RNA_pol_sigma70_r2"/>
</dbReference>
<gene>
    <name evidence="7" type="ORF">JIN87_03725</name>
</gene>
<dbReference type="InterPro" id="IPR014331">
    <property type="entry name" value="RNA_pol_sigma70_ECF_RHOBA"/>
</dbReference>
<evidence type="ECO:0000313" key="8">
    <source>
        <dbReference type="Proteomes" id="UP000617628"/>
    </source>
</evidence>
<evidence type="ECO:0000259" key="6">
    <source>
        <dbReference type="Pfam" id="PF08281"/>
    </source>
</evidence>
<dbReference type="GO" id="GO:0016987">
    <property type="term" value="F:sigma factor activity"/>
    <property type="evidence" value="ECO:0007669"/>
    <property type="project" value="UniProtKB-KW"/>
</dbReference>